<dbReference type="PANTHER" id="PTHR23152:SF4">
    <property type="entry name" value="2-OXOADIPATE DEHYDROGENASE COMPLEX COMPONENT E1"/>
    <property type="match status" value="1"/>
</dbReference>
<dbReference type="Pfam" id="PF00676">
    <property type="entry name" value="E1_dh"/>
    <property type="match status" value="1"/>
</dbReference>
<dbReference type="InterPro" id="IPR001017">
    <property type="entry name" value="DH_E1"/>
</dbReference>
<dbReference type="NCBIfam" id="TIGR00239">
    <property type="entry name" value="2oxo_dh_E1"/>
    <property type="match status" value="1"/>
</dbReference>
<dbReference type="InterPro" id="IPR042179">
    <property type="entry name" value="KGD_C_sf"/>
</dbReference>
<dbReference type="InterPro" id="IPR031717">
    <property type="entry name" value="ODO-1/KGD_C"/>
</dbReference>
<dbReference type="STRING" id="938405.SAMN02927895_02436"/>
<evidence type="ECO:0000256" key="1">
    <source>
        <dbReference type="ARBA" id="ARBA00001964"/>
    </source>
</evidence>
<dbReference type="SUPFAM" id="SSF52518">
    <property type="entry name" value="Thiamin diphosphate-binding fold (THDP-binding)"/>
    <property type="match status" value="2"/>
</dbReference>
<reference evidence="10 11" key="1">
    <citation type="submission" date="2016-10" db="EMBL/GenBank/DDBJ databases">
        <authorList>
            <person name="de Groot N.N."/>
        </authorList>
    </citation>
    <scope>NUCLEOTIDE SEQUENCE [LARGE SCALE GENOMIC DNA]</scope>
    <source>
        <strain evidence="10 11">CPCC 100156</strain>
    </source>
</reference>
<evidence type="ECO:0000313" key="11">
    <source>
        <dbReference type="Proteomes" id="UP000198925"/>
    </source>
</evidence>
<gene>
    <name evidence="10" type="ORF">SAMN04487779_1005126</name>
</gene>
<dbReference type="Gene3D" id="3.40.50.11610">
    <property type="entry name" value="Multifunctional 2-oxoglutarate metabolism enzyme, C-terminal domain"/>
    <property type="match status" value="1"/>
</dbReference>
<feature type="domain" description="Transketolase-like pyrimidine-binding" evidence="9">
    <location>
        <begin position="556"/>
        <end position="748"/>
    </location>
</feature>
<keyword evidence="7" id="KW-0786">Thiamine pyrophosphate</keyword>
<dbReference type="GO" id="GO:0030976">
    <property type="term" value="F:thiamine pyrophosphate binding"/>
    <property type="evidence" value="ECO:0007669"/>
    <property type="project" value="InterPro"/>
</dbReference>
<sequence length="901" mass="97330">MVADIYRQYATDPSALDNSFGAVFEGLEGAELAAGARPDPEVMDPYRTALVLGRVIEGYRWRGHQNARLDPLGLAEPKLDADLQLDRELLRLADQQVAPALAGTLGLKQGTVPQILERLDRIYCGTIGFEYMQVRDPVAREWLRRAIEAGPAMPGREARRDAARQLIRADELEAFMHRRFVGKKRFGAEGCESLICALWAVLARGAALGVRSVVMGGTSRARLNQLANVVGKPLHAIFAEVKGLSPVPEGVRASGDVAYHQGFRGEQQVGGVTVSIDYTANPSHLETVDGVAAGRLRAMQEARGGAGWREALGLVVHTDAAFAGQGIVAEVAQLSALRHYSVGGTIHVIVNNQVGFTTDPADGRSSAYCSDLARAVGSPVFHVNGDDVDAVIRVGQLAAEYRQRFGQDAIIDLVCYRRRGHNEMDEPSFTQPLMAARIAGHPTTRRLYLDRLAAEGAVTAAEEQSITAAVQQEMSDAYEAAQSYRLNAMPEDAWAASPERFAEETAGPEIPTGIDLPLLQALGTAISTAPPGIGLNPKVERVFAERLEMLARKREVAWAFAEGLALASLASEGTAIRFSGQDTPRGAFSQRHFAVHDASSGAGASIFANLPSGSAACTVFGSPLSEYATLGFEYGYSLEAPGTLVLWEAQFGDFANVAQPVFDQFIASGEDKWLQQSSLVTLLPHGLEGQGAEHSSGRIERFLQLCAAGNIMVANASTPASYFHLLRRQAKGRRRPLVVFTPKSLLRHRFAVSGLAEFGPGTAFRPVIGPQPGQHRRLVLCSGKLYWELEAARQERNLADVGLVRLEQLYPFPARELAAIFRMAPGAEILWCQEEPRNMGAWDFVDRRIEAVMRASGCSAPWPACIGRPANPSPALGTEKQHMADQARLIEAALTGPSPAR</sequence>
<dbReference type="EC" id="1.2.4.2" evidence="4"/>
<evidence type="ECO:0000313" key="10">
    <source>
        <dbReference type="EMBL" id="SDD19340.1"/>
    </source>
</evidence>
<dbReference type="PIRSF" id="PIRSF000157">
    <property type="entry name" value="Oxoglu_dh_E1"/>
    <property type="match status" value="1"/>
</dbReference>
<evidence type="ECO:0000256" key="2">
    <source>
        <dbReference type="ARBA" id="ARBA00003906"/>
    </source>
</evidence>
<dbReference type="GO" id="GO:0045252">
    <property type="term" value="C:oxoglutarate dehydrogenase complex"/>
    <property type="evidence" value="ECO:0007669"/>
    <property type="project" value="TreeGrafter"/>
</dbReference>
<protein>
    <recommendedName>
        <fullName evidence="5">2-oxoglutarate dehydrogenase E1 component</fullName>
        <ecNumber evidence="4">1.2.4.2</ecNumber>
    </recommendedName>
    <alternativeName>
        <fullName evidence="8">Alpha-ketoglutarate dehydrogenase</fullName>
    </alternativeName>
</protein>
<dbReference type="GO" id="GO:0004591">
    <property type="term" value="F:oxoglutarate dehydrogenase (succinyl-transferring) activity"/>
    <property type="evidence" value="ECO:0007669"/>
    <property type="project" value="UniProtKB-EC"/>
</dbReference>
<dbReference type="EMBL" id="FMZX01000005">
    <property type="protein sequence ID" value="SDD19340.1"/>
    <property type="molecule type" value="Genomic_DNA"/>
</dbReference>
<evidence type="ECO:0000256" key="7">
    <source>
        <dbReference type="ARBA" id="ARBA00023052"/>
    </source>
</evidence>
<comment type="function">
    <text evidence="2">E1 component of the 2-oxoglutarate dehydrogenase (OGDH) complex which catalyzes the decarboxylation of 2-oxoglutarate, the first step in the conversion of 2-oxoglutarate to succinyl-CoA and CO(2).</text>
</comment>
<evidence type="ECO:0000256" key="4">
    <source>
        <dbReference type="ARBA" id="ARBA00012280"/>
    </source>
</evidence>
<evidence type="ECO:0000259" key="9">
    <source>
        <dbReference type="SMART" id="SM00861"/>
    </source>
</evidence>
<keyword evidence="11" id="KW-1185">Reference proteome</keyword>
<evidence type="ECO:0000256" key="6">
    <source>
        <dbReference type="ARBA" id="ARBA00023002"/>
    </source>
</evidence>
<dbReference type="InterPro" id="IPR005475">
    <property type="entry name" value="Transketolase-like_Pyr-bd"/>
</dbReference>
<name>A0A1G6SR06_9PROT</name>
<dbReference type="Gene3D" id="3.40.50.12470">
    <property type="match status" value="1"/>
</dbReference>
<keyword evidence="6" id="KW-0560">Oxidoreductase</keyword>
<dbReference type="GO" id="GO:0006099">
    <property type="term" value="P:tricarboxylic acid cycle"/>
    <property type="evidence" value="ECO:0007669"/>
    <property type="project" value="TreeGrafter"/>
</dbReference>
<dbReference type="InterPro" id="IPR011603">
    <property type="entry name" value="2oxoglutarate_DH_E1"/>
</dbReference>
<accession>A0A1G6SR06</accession>
<evidence type="ECO:0000256" key="5">
    <source>
        <dbReference type="ARBA" id="ARBA00013321"/>
    </source>
</evidence>
<comment type="cofactor">
    <cofactor evidence="1">
        <name>thiamine diphosphate</name>
        <dbReference type="ChEBI" id="CHEBI:58937"/>
    </cofactor>
</comment>
<comment type="subunit">
    <text evidence="3">Homodimer. Part of the 2-oxoglutarate dehydrogenase (OGDH) complex composed of E1 (2-oxoglutarate dehydrogenase), E2 (dihydrolipoamide succinyltransferase) and E3 (dihydrolipoamide dehydrogenase); the complex contains multiple copies of the three enzymatic components (E1, E2 and E3).</text>
</comment>
<dbReference type="NCBIfam" id="NF006914">
    <property type="entry name" value="PRK09404.1"/>
    <property type="match status" value="1"/>
</dbReference>
<dbReference type="PANTHER" id="PTHR23152">
    <property type="entry name" value="2-OXOGLUTARATE DEHYDROGENASE"/>
    <property type="match status" value="1"/>
</dbReference>
<dbReference type="SMART" id="SM00861">
    <property type="entry name" value="Transket_pyr"/>
    <property type="match status" value="1"/>
</dbReference>
<dbReference type="Gene3D" id="3.40.50.970">
    <property type="match status" value="1"/>
</dbReference>
<dbReference type="NCBIfam" id="NF008907">
    <property type="entry name" value="PRK12270.1"/>
    <property type="match status" value="1"/>
</dbReference>
<evidence type="ECO:0000256" key="8">
    <source>
        <dbReference type="ARBA" id="ARBA00030680"/>
    </source>
</evidence>
<dbReference type="Pfam" id="PF02779">
    <property type="entry name" value="Transket_pyr"/>
    <property type="match status" value="1"/>
</dbReference>
<evidence type="ECO:0000256" key="3">
    <source>
        <dbReference type="ARBA" id="ARBA00011301"/>
    </source>
</evidence>
<dbReference type="CDD" id="cd02016">
    <property type="entry name" value="TPP_E1_OGDC_like"/>
    <property type="match status" value="1"/>
</dbReference>
<dbReference type="AlphaFoldDB" id="A0A1G6SR06"/>
<proteinExistence type="predicted"/>
<dbReference type="Proteomes" id="UP000198925">
    <property type="component" value="Unassembled WGS sequence"/>
</dbReference>
<dbReference type="Gene3D" id="1.10.287.1150">
    <property type="entry name" value="TPP helical domain"/>
    <property type="match status" value="1"/>
</dbReference>
<dbReference type="GO" id="GO:0005829">
    <property type="term" value="C:cytosol"/>
    <property type="evidence" value="ECO:0007669"/>
    <property type="project" value="TreeGrafter"/>
</dbReference>
<dbReference type="InterPro" id="IPR029061">
    <property type="entry name" value="THDP-binding"/>
</dbReference>
<organism evidence="10 11">
    <name type="scientific">Belnapia rosea</name>
    <dbReference type="NCBI Taxonomy" id="938405"/>
    <lineage>
        <taxon>Bacteria</taxon>
        <taxon>Pseudomonadati</taxon>
        <taxon>Pseudomonadota</taxon>
        <taxon>Alphaproteobacteria</taxon>
        <taxon>Acetobacterales</taxon>
        <taxon>Roseomonadaceae</taxon>
        <taxon>Belnapia</taxon>
    </lineage>
</organism>
<dbReference type="Pfam" id="PF16870">
    <property type="entry name" value="OxoGdeHyase_C"/>
    <property type="match status" value="1"/>
</dbReference>